<dbReference type="InterPro" id="IPR021778">
    <property type="entry name" value="Se/S_carrier-like"/>
</dbReference>
<comment type="caution">
    <text evidence="2">The sequence shown here is derived from an EMBL/GenBank/DDBJ whole genome shotgun (WGS) entry which is preliminary data.</text>
</comment>
<dbReference type="Pfam" id="PF11823">
    <property type="entry name" value="Se_S_carrier"/>
    <property type="match status" value="1"/>
</dbReference>
<dbReference type="Proteomes" id="UP000886861">
    <property type="component" value="Unassembled WGS sequence"/>
</dbReference>
<name>A0A9D1SYD5_9FIRM</name>
<evidence type="ECO:0000313" key="2">
    <source>
        <dbReference type="EMBL" id="HIV01315.1"/>
    </source>
</evidence>
<gene>
    <name evidence="2" type="ORF">IAA62_02020</name>
</gene>
<reference evidence="2" key="2">
    <citation type="journal article" date="2021" name="PeerJ">
        <title>Extensive microbial diversity within the chicken gut microbiome revealed by metagenomics and culture.</title>
        <authorList>
            <person name="Gilroy R."/>
            <person name="Ravi A."/>
            <person name="Getino M."/>
            <person name="Pursley I."/>
            <person name="Horton D.L."/>
            <person name="Alikhan N.F."/>
            <person name="Baker D."/>
            <person name="Gharbi K."/>
            <person name="Hall N."/>
            <person name="Watson M."/>
            <person name="Adriaenssens E.M."/>
            <person name="Foster-Nyarko E."/>
            <person name="Jarju S."/>
            <person name="Secka A."/>
            <person name="Antonio M."/>
            <person name="Oren A."/>
            <person name="Chaudhuri R.R."/>
            <person name="La Ragione R."/>
            <person name="Hildebrand F."/>
            <person name="Pallen M.J."/>
        </authorList>
    </citation>
    <scope>NUCLEOTIDE SEQUENCE</scope>
    <source>
        <strain evidence="2">CHK186-9395</strain>
    </source>
</reference>
<protein>
    <submittedName>
        <fullName evidence="2">DUF3343 domain-containing protein</fullName>
    </submittedName>
</protein>
<evidence type="ECO:0000313" key="3">
    <source>
        <dbReference type="Proteomes" id="UP000886861"/>
    </source>
</evidence>
<reference evidence="2" key="1">
    <citation type="submission" date="2020-10" db="EMBL/GenBank/DDBJ databases">
        <authorList>
            <person name="Gilroy R."/>
        </authorList>
    </citation>
    <scope>NUCLEOTIDE SEQUENCE</scope>
    <source>
        <strain evidence="2">CHK186-9395</strain>
    </source>
</reference>
<organism evidence="2 3">
    <name type="scientific">Candidatus Caccopulliclostridium gallistercoris</name>
    <dbReference type="NCBI Taxonomy" id="2840719"/>
    <lineage>
        <taxon>Bacteria</taxon>
        <taxon>Bacillati</taxon>
        <taxon>Bacillota</taxon>
        <taxon>Clostridia</taxon>
        <taxon>Candidatus Caccopulliclostridium</taxon>
    </lineage>
</organism>
<dbReference type="EMBL" id="DVOJ01000007">
    <property type="protein sequence ID" value="HIV01315.1"/>
    <property type="molecule type" value="Genomic_DNA"/>
</dbReference>
<sequence length="71" mass="7880">MNYIIVVFKARTETLSFASILRGYNVPFQIINTPRSLNLSCGISVKMPAAKRDLAESIISHKGFQSFAGIF</sequence>
<proteinExistence type="predicted"/>
<dbReference type="AlphaFoldDB" id="A0A9D1SYD5"/>
<feature type="domain" description="Putative Se/S carrier protein-like" evidence="1">
    <location>
        <begin position="3"/>
        <end position="64"/>
    </location>
</feature>
<accession>A0A9D1SYD5</accession>
<evidence type="ECO:0000259" key="1">
    <source>
        <dbReference type="Pfam" id="PF11823"/>
    </source>
</evidence>